<keyword evidence="5" id="KW-0949">S-adenosyl-L-methionine</keyword>
<dbReference type="RefSeq" id="XP_022248520.1">
    <property type="nucleotide sequence ID" value="XM_022392812.1"/>
</dbReference>
<gene>
    <name evidence="11" type="primary">LOC106464992</name>
</gene>
<dbReference type="Proteomes" id="UP000694941">
    <property type="component" value="Unplaced"/>
</dbReference>
<dbReference type="InterPro" id="IPR035979">
    <property type="entry name" value="RBD_domain_sf"/>
</dbReference>
<name>A0ABM1SY14_LIMPO</name>
<dbReference type="Pfam" id="PF13532">
    <property type="entry name" value="2OG-FeII_Oxy_2"/>
    <property type="match status" value="1"/>
</dbReference>
<dbReference type="InterPro" id="IPR012677">
    <property type="entry name" value="Nucleotide-bd_a/b_plait_sf"/>
</dbReference>
<dbReference type="InterPro" id="IPR027450">
    <property type="entry name" value="AlkB-like"/>
</dbReference>
<accession>A0ABM1SY14</accession>
<proteinExistence type="inferred from homology"/>
<evidence type="ECO:0000256" key="7">
    <source>
        <dbReference type="PROSITE-ProRule" id="PRU00176"/>
    </source>
</evidence>
<dbReference type="SUPFAM" id="SSF54928">
    <property type="entry name" value="RNA-binding domain, RBD"/>
    <property type="match status" value="1"/>
</dbReference>
<dbReference type="GeneID" id="106464992"/>
<comment type="cofactor">
    <cofactor evidence="1">
        <name>Fe(2+)</name>
        <dbReference type="ChEBI" id="CHEBI:29033"/>
    </cofactor>
</comment>
<dbReference type="PROSITE" id="PS50102">
    <property type="entry name" value="RRM"/>
    <property type="match status" value="1"/>
</dbReference>
<dbReference type="PANTHER" id="PTHR12463">
    <property type="entry name" value="OXYGENASE-RELATED"/>
    <property type="match status" value="1"/>
</dbReference>
<evidence type="ECO:0000259" key="8">
    <source>
        <dbReference type="PROSITE" id="PS50102"/>
    </source>
</evidence>
<evidence type="ECO:0000256" key="1">
    <source>
        <dbReference type="ARBA" id="ARBA00001954"/>
    </source>
</evidence>
<dbReference type="InterPro" id="IPR005123">
    <property type="entry name" value="Oxoglu/Fe-dep_dioxygenase_dom"/>
</dbReference>
<dbReference type="InterPro" id="IPR000504">
    <property type="entry name" value="RRM_dom"/>
</dbReference>
<dbReference type="SUPFAM" id="SSF51197">
    <property type="entry name" value="Clavaminate synthase-like"/>
    <property type="match status" value="1"/>
</dbReference>
<evidence type="ECO:0000259" key="9">
    <source>
        <dbReference type="PROSITE" id="PS51471"/>
    </source>
</evidence>
<dbReference type="InterPro" id="IPR037151">
    <property type="entry name" value="AlkB-like_sf"/>
</dbReference>
<evidence type="ECO:0000313" key="11">
    <source>
        <dbReference type="RefSeq" id="XP_022248520.1"/>
    </source>
</evidence>
<dbReference type="Gene3D" id="2.60.120.590">
    <property type="entry name" value="Alpha-ketoglutarate-dependent dioxygenase AlkB-like"/>
    <property type="match status" value="1"/>
</dbReference>
<evidence type="ECO:0000256" key="5">
    <source>
        <dbReference type="ARBA" id="ARBA00022691"/>
    </source>
</evidence>
<protein>
    <submittedName>
        <fullName evidence="11">Alkylated DNA repair protein alkB homolog 8-like isoform X1</fullName>
    </submittedName>
</protein>
<sequence length="375" mass="43134">MLHRNCPSPSHDDFHSKPSFHLWISGVSKMMKMSKKEKKIFRKQVRSCKILEKHEGIKSVDEASRFLFIGNGGLVCGVQREDLMTIFNEFGPIEDIVMLPEKPYSFVVFQDVQNAEAAMLASIRGVFLQELNHSFHLSYVDKVPHHVNPYESGLLPPGLILLEDFLTEEEENLLMELDVKEEKEDDINNTVVCHRSLKHRQVKHYGFEFNYRTNNVDKDHPLKEPIPTICIQHLRRIQDITGLFPKLPDQLTVNKYLPGQGIPPHIDTHSAFEDGIISLSLGSQIVMDFQNPAGEHVPFLLPRRSALIMTGESRYSWSHGITPRKTDVVPDTDHSGQLTLMHRRTRVSLTFRVIRRGECNCGYPKQCDSQQKYKR</sequence>
<dbReference type="PROSITE" id="PS51471">
    <property type="entry name" value="FE2OG_OXY"/>
    <property type="match status" value="1"/>
</dbReference>
<keyword evidence="4" id="KW-0963">Cytoplasm</keyword>
<organism evidence="10 11">
    <name type="scientific">Limulus polyphemus</name>
    <name type="common">Atlantic horseshoe crab</name>
    <dbReference type="NCBI Taxonomy" id="6850"/>
    <lineage>
        <taxon>Eukaryota</taxon>
        <taxon>Metazoa</taxon>
        <taxon>Ecdysozoa</taxon>
        <taxon>Arthropoda</taxon>
        <taxon>Chelicerata</taxon>
        <taxon>Merostomata</taxon>
        <taxon>Xiphosura</taxon>
        <taxon>Limulidae</taxon>
        <taxon>Limulus</taxon>
    </lineage>
</organism>
<dbReference type="Gene3D" id="3.30.70.330">
    <property type="match status" value="1"/>
</dbReference>
<evidence type="ECO:0000256" key="4">
    <source>
        <dbReference type="ARBA" id="ARBA00022490"/>
    </source>
</evidence>
<dbReference type="InterPro" id="IPR032857">
    <property type="entry name" value="ALKBH4"/>
</dbReference>
<evidence type="ECO:0000256" key="6">
    <source>
        <dbReference type="ARBA" id="ARBA00022884"/>
    </source>
</evidence>
<dbReference type="PANTHER" id="PTHR12463:SF1">
    <property type="entry name" value="2-OXOGLUTARATE AND FE-DEPENDENT OXYGENASE FAMILY PROTEIN"/>
    <property type="match status" value="1"/>
</dbReference>
<dbReference type="Pfam" id="PF00076">
    <property type="entry name" value="RRM_1"/>
    <property type="match status" value="1"/>
</dbReference>
<keyword evidence="10" id="KW-1185">Reference proteome</keyword>
<keyword evidence="6 7" id="KW-0694">RNA-binding</keyword>
<evidence type="ECO:0000256" key="2">
    <source>
        <dbReference type="ARBA" id="ARBA00004496"/>
    </source>
</evidence>
<feature type="domain" description="RRM" evidence="8">
    <location>
        <begin position="65"/>
        <end position="142"/>
    </location>
</feature>
<comment type="similarity">
    <text evidence="3">Belongs to the alkB family.</text>
</comment>
<evidence type="ECO:0000313" key="10">
    <source>
        <dbReference type="Proteomes" id="UP000694941"/>
    </source>
</evidence>
<evidence type="ECO:0000256" key="3">
    <source>
        <dbReference type="ARBA" id="ARBA00007879"/>
    </source>
</evidence>
<dbReference type="InterPro" id="IPR034256">
    <property type="entry name" value="ALKBH8_RRM"/>
</dbReference>
<dbReference type="CDD" id="cd12431">
    <property type="entry name" value="RRM_ALKBH8"/>
    <property type="match status" value="1"/>
</dbReference>
<comment type="subcellular location">
    <subcellularLocation>
        <location evidence="2">Cytoplasm</location>
    </subcellularLocation>
</comment>
<reference evidence="11" key="1">
    <citation type="submission" date="2025-08" db="UniProtKB">
        <authorList>
            <consortium name="RefSeq"/>
        </authorList>
    </citation>
    <scope>IDENTIFICATION</scope>
    <source>
        <tissue evidence="11">Muscle</tissue>
    </source>
</reference>
<feature type="domain" description="Fe2OG dioxygenase" evidence="9">
    <location>
        <begin position="247"/>
        <end position="355"/>
    </location>
</feature>